<organism evidence="1 2">
    <name type="scientific">Kitasatospora nipponensis</name>
    <dbReference type="NCBI Taxonomy" id="258049"/>
    <lineage>
        <taxon>Bacteria</taxon>
        <taxon>Bacillati</taxon>
        <taxon>Actinomycetota</taxon>
        <taxon>Actinomycetes</taxon>
        <taxon>Kitasatosporales</taxon>
        <taxon>Streptomycetaceae</taxon>
        <taxon>Kitasatospora</taxon>
    </lineage>
</organism>
<gene>
    <name evidence="1" type="ORF">GCM10009665_28500</name>
</gene>
<dbReference type="EMBL" id="BAAALF010000040">
    <property type="protein sequence ID" value="GAA1236666.1"/>
    <property type="molecule type" value="Genomic_DNA"/>
</dbReference>
<name>A0ABP4GYU8_9ACTN</name>
<dbReference type="InterPro" id="IPR029068">
    <property type="entry name" value="Glyas_Bleomycin-R_OHBP_Dase"/>
</dbReference>
<evidence type="ECO:0000313" key="1">
    <source>
        <dbReference type="EMBL" id="GAA1236666.1"/>
    </source>
</evidence>
<accession>A0ABP4GYU8</accession>
<evidence type="ECO:0000313" key="2">
    <source>
        <dbReference type="Proteomes" id="UP001500037"/>
    </source>
</evidence>
<dbReference type="InterPro" id="IPR052164">
    <property type="entry name" value="Anthracycline_SecMetBiosynth"/>
</dbReference>
<dbReference type="PANTHER" id="PTHR33993:SF2">
    <property type="entry name" value="VOC DOMAIN-CONTAINING PROTEIN"/>
    <property type="match status" value="1"/>
</dbReference>
<comment type="caution">
    <text evidence="1">The sequence shown here is derived from an EMBL/GenBank/DDBJ whole genome shotgun (WGS) entry which is preliminary data.</text>
</comment>
<dbReference type="PANTHER" id="PTHR33993">
    <property type="entry name" value="GLYOXALASE-RELATED"/>
    <property type="match status" value="1"/>
</dbReference>
<reference evidence="2" key="1">
    <citation type="journal article" date="2019" name="Int. J. Syst. Evol. Microbiol.">
        <title>The Global Catalogue of Microorganisms (GCM) 10K type strain sequencing project: providing services to taxonomists for standard genome sequencing and annotation.</title>
        <authorList>
            <consortium name="The Broad Institute Genomics Platform"/>
            <consortium name="The Broad Institute Genome Sequencing Center for Infectious Disease"/>
            <person name="Wu L."/>
            <person name="Ma J."/>
        </authorList>
    </citation>
    <scope>NUCLEOTIDE SEQUENCE [LARGE SCALE GENOMIC DNA]</scope>
    <source>
        <strain evidence="2">JCM 13004</strain>
    </source>
</reference>
<dbReference type="SUPFAM" id="SSF54593">
    <property type="entry name" value="Glyoxalase/Bleomycin resistance protein/Dihydroxybiphenyl dioxygenase"/>
    <property type="match status" value="1"/>
</dbReference>
<sequence length="119" mass="12672">MKAVAATVKTIVYPVGDLTRAKAFFGALLGTQPYMDEVYFVGYHVDGREIGLDPNGHRQGMTGPVCYWHVADIRESLQRLLVAGATLRQDVIDVGGGKLTALAVDADGNIIGLVQEAGV</sequence>
<dbReference type="Proteomes" id="UP001500037">
    <property type="component" value="Unassembled WGS sequence"/>
</dbReference>
<keyword evidence="2" id="KW-1185">Reference proteome</keyword>
<proteinExistence type="predicted"/>
<dbReference type="Gene3D" id="3.10.180.10">
    <property type="entry name" value="2,3-Dihydroxybiphenyl 1,2-Dioxygenase, domain 1"/>
    <property type="match status" value="1"/>
</dbReference>
<protein>
    <submittedName>
        <fullName evidence="1">VOC family protein</fullName>
    </submittedName>
</protein>